<feature type="region of interest" description="Disordered" evidence="1">
    <location>
        <begin position="50"/>
        <end position="70"/>
    </location>
</feature>
<evidence type="ECO:0000313" key="2">
    <source>
        <dbReference type="EMBL" id="GEO13731.1"/>
    </source>
</evidence>
<evidence type="ECO:0000313" key="3">
    <source>
        <dbReference type="Proteomes" id="UP000321085"/>
    </source>
</evidence>
<organism evidence="2 3">
    <name type="scientific">Microvirga aerophila</name>
    <dbReference type="NCBI Taxonomy" id="670291"/>
    <lineage>
        <taxon>Bacteria</taxon>
        <taxon>Pseudomonadati</taxon>
        <taxon>Pseudomonadota</taxon>
        <taxon>Alphaproteobacteria</taxon>
        <taxon>Hyphomicrobiales</taxon>
        <taxon>Methylobacteriaceae</taxon>
        <taxon>Microvirga</taxon>
    </lineage>
</organism>
<dbReference type="Proteomes" id="UP000321085">
    <property type="component" value="Unassembled WGS sequence"/>
</dbReference>
<dbReference type="EMBL" id="BJYU01000015">
    <property type="protein sequence ID" value="GEO13731.1"/>
    <property type="molecule type" value="Genomic_DNA"/>
</dbReference>
<accession>A0A512BP55</accession>
<comment type="caution">
    <text evidence="2">The sequence shown here is derived from an EMBL/GenBank/DDBJ whole genome shotgun (WGS) entry which is preliminary data.</text>
</comment>
<gene>
    <name evidence="2" type="ORF">MAE02_14270</name>
</gene>
<evidence type="ECO:0000256" key="1">
    <source>
        <dbReference type="SAM" id="MobiDB-lite"/>
    </source>
</evidence>
<protein>
    <submittedName>
        <fullName evidence="2">Uncharacterized protein</fullName>
    </submittedName>
</protein>
<name>A0A512BP55_9HYPH</name>
<reference evidence="2 3" key="1">
    <citation type="submission" date="2019-07" db="EMBL/GenBank/DDBJ databases">
        <title>Whole genome shotgun sequence of Microvirga aerophila NBRC 106136.</title>
        <authorList>
            <person name="Hosoyama A."/>
            <person name="Uohara A."/>
            <person name="Ohji S."/>
            <person name="Ichikawa N."/>
        </authorList>
    </citation>
    <scope>NUCLEOTIDE SEQUENCE [LARGE SCALE GENOMIC DNA]</scope>
    <source>
        <strain evidence="2 3">NBRC 106136</strain>
    </source>
</reference>
<dbReference type="AlphaFoldDB" id="A0A512BP55"/>
<keyword evidence="3" id="KW-1185">Reference proteome</keyword>
<sequence length="102" mass="11008">MAQTISLMPADLPKIGTVDERYQSYNVEMLEVTGGKFWRPYGPELEAALRQPAPAPAASSGDTPSGMNPALYEYRPPLDLTNARLRKLAAALGPAYVRVSGT</sequence>
<proteinExistence type="predicted"/>